<keyword evidence="2" id="KW-0812">Transmembrane</keyword>
<dbReference type="SUPFAM" id="SSF49464">
    <property type="entry name" value="Carboxypeptidase regulatory domain-like"/>
    <property type="match status" value="1"/>
</dbReference>
<reference evidence="7" key="1">
    <citation type="journal article" date="2019" name="Int. J. Syst. Evol. Microbiol.">
        <title>The Global Catalogue of Microorganisms (GCM) 10K type strain sequencing project: providing services to taxonomists for standard genome sequencing and annotation.</title>
        <authorList>
            <consortium name="The Broad Institute Genomics Platform"/>
            <consortium name="The Broad Institute Genome Sequencing Center for Infectious Disease"/>
            <person name="Wu L."/>
            <person name="Ma J."/>
        </authorList>
    </citation>
    <scope>NUCLEOTIDE SEQUENCE [LARGE SCALE GENOMIC DNA]</scope>
    <source>
        <strain evidence="7">CCUG 62221</strain>
    </source>
</reference>
<dbReference type="InterPro" id="IPR051802">
    <property type="entry name" value="YfhM-like"/>
</dbReference>
<dbReference type="SMART" id="SM01360">
    <property type="entry name" value="A2M"/>
    <property type="match status" value="1"/>
</dbReference>
<accession>A0ABW3WMH0</accession>
<sequence length="2209" mass="251698">MKKYIIPFIVFLFLLSSVQAQNTTKLYNKEWEKVESFELENLPKSALEIVDEIYKKAKKNKSETQIIKAIIYKSKFALMLEEEAQLSIINSLKQEISETKFPSKNILQSMLANIYWQYFQQNRHQFYKRTKTAKKIDTTDFRTWDLATIFEEIHTQYQHSLENGLVSQLTNLETINDLLITQENSKIFRPTLYDFLSHNALSFYKTSETNITAPSYKFELKEPQLIANLETFSSHKLNSKDSLSLQLNALTIYQKLINFHKKEQHIDALITIDLERLKFVKSNAIFNNKDSLYLASLIHLKNKYSNTTTSTLIDFHIATEYNKLANSYVAGSENKHQFKRVEALEICNKAIETFPESLGAKKCAVLKQQIEQIALQLTTEENIPTNTYSKVLVNYKNINQLFFNVYKVTSKQKNKFNNTYNDLDKIALIKNFKLVNTFKQSLKTENDFQNHTTEIVIPSLKNGQYLIIASKENTLTNTKFYATTFIQASNFAISEVSKNNTYTYQIVNRNTGEPIKYADVNFKNYNSGRYNKSINANFVTDANGQLQFMAENYHRNVIITVKKDHEKGIFGDYYLNNYKRNQTNKKVKITPFLFTDRSIYRPGQTVFFKGIFIKNVKENANTYANEKVKASLYNANREKIKELALNTNEFGAINGEFIIPNNGLLGKYSIKLAVPGWQTKYFYFSVEEYKRPKFETEFKPINTEYKVNDTITIQGNAIAFTGATISNAKVNYSVKRKVIYPKWYYWRTPNYTSSSEQEITFGETITNENGNYNIQFKAIPDNSANKHNFPIFNYEITADVTDVNGETHSTTSIVKVGYHAMVATIKMDEKLDKTQSKNLVIVETKNLNGETVTANGTLKIYKLQAPTNVLRKRPWKAPDYQLLSKEEFSTKFPHEAFSNNDDTSTWAKGTLKFSTSFDTSKSSEIALPKIKNWDSGKYTVELSTKDKFGQLVTEKKNFTVFSKEDTTVSDNKLFDISTNKTSYKPSENVILSIGSASKNIFVTIDIEKNNKIISTQIIHLNNEIKEIQIPVTEKDLGGFAIHYSYANYNSFETNTIMVSVPYPSKELSIETLTFRDKLQPGDNETWSFKIKGSKGEKVAAELLASMYDASLDQFKPHAWRFNPIQHKNYYSSKRRIAKHSFDNTSFSIKNIPYTYNTTVHQQYYDQLNWFGFSFTNNWRIKNQYLISIRKPISTKTTFDASKEKGFVYGTVYDSNNQVLPGVSVVIKGTSNGVSTDFDGNFKIAATKGNVLTFSYIGFESSSIKISKNNIYTIVLNESNNSLEEVVVIGYGTAKRKHRTGAVLEVVENEEVVEDVSSLLEGKVAGVNGNAKVSIRGLSSVASSNPLLIVDGEIFEGSLTSIDQETIALITILKDAEATALYGTKGANGVVLITTKNGQKSLENELSQIKTRTNFNETAFFYPNLRTDEKGVVSFNFTVPEALTRWKLQLIGHTQQLETASKTLTTVTQKKLMVIPNIPRFLREGDQIVFSSKISNLSDNTLNGVAQLVLTDAITGKEVTKEILKNTTATPLSDLQNFTVATKENTQVNWTLTIPKSIQAIQYKIVAKAGEFSDGEQSVLPVLSNRMLVTETLPMWVQSNTTKTFTLDKLKNTTSASLSHHNLTLEITSNPAWYAVQSLPYLMEYPYECAEQTFARFYANTLASHIANSNPRIQEVFNLWKTSDALISNLEKNEALKSIIIQETPWLRDAQNETEQKKRIGLLFNLNTMKNEQEIALNKLKQLQFSNGGFPWFKGSNIPNRYITQHIAASYGHLKQLNVQFGDEEAQKMIAKAVKFLDEEILNDYNKLLKQAQKIKAKAKTEELGTKAAANYLAQKHLNNTQLQYLYARSFYNELKTSSKVQKAVDYYTKQSATFWKDFNLYSKGMIALIHHRNGEPLLPSKITKSLKENSISSDELGMYWKENTPSWYWYKAPIETQSLLIEVFSEIENDIVTVDKLKVWLLKNKQTNSWKTTKETTEAVYALLLQGSDWLSVSEAVDVTIGNKKIEPSKLENVQVEAGTGYYKTSWNATEITSEMAKVTLSKKGNGIAWGSLYWQYFEDLDKITSAETALKLSKKLFVKSNSDKGKILTEITKETNLKLGDLITVRIELKVDRSMEFVHMKDMRASGLEPINALSSYKWQDGLGYYESTKDASTNFFMERLPKGVYVFEYDLRVNNAGNFSNGITTIQSMYAPEFSSHSEGVRIEVGN</sequence>
<gene>
    <name evidence="6" type="ORF">ACFQ5N_06765</name>
</gene>
<dbReference type="PROSITE" id="PS52016">
    <property type="entry name" value="TONB_DEPENDENT_REC_3"/>
    <property type="match status" value="1"/>
</dbReference>
<dbReference type="InterPro" id="IPR023997">
    <property type="entry name" value="TonB-dep_OMP_SusC/RagA_CS"/>
</dbReference>
<feature type="domain" description="Alpha-2-macroglobulin" evidence="5">
    <location>
        <begin position="1417"/>
        <end position="1507"/>
    </location>
</feature>
<dbReference type="Pfam" id="PF07703">
    <property type="entry name" value="A2M_BRD"/>
    <property type="match status" value="1"/>
</dbReference>
<dbReference type="InterPro" id="IPR011625">
    <property type="entry name" value="A2M_N_BRD"/>
</dbReference>
<dbReference type="SMART" id="SM01359">
    <property type="entry name" value="A2M_N_2"/>
    <property type="match status" value="1"/>
</dbReference>
<organism evidence="6 7">
    <name type="scientific">Lutibacter holmesii</name>
    <dbReference type="NCBI Taxonomy" id="1137985"/>
    <lineage>
        <taxon>Bacteria</taxon>
        <taxon>Pseudomonadati</taxon>
        <taxon>Bacteroidota</taxon>
        <taxon>Flavobacteriia</taxon>
        <taxon>Flavobacteriales</taxon>
        <taxon>Flavobacteriaceae</taxon>
        <taxon>Lutibacter</taxon>
    </lineage>
</organism>
<protein>
    <submittedName>
        <fullName evidence="6">MG2 domain-containing protein</fullName>
    </submittedName>
</protein>
<dbReference type="InterPro" id="IPR001599">
    <property type="entry name" value="Macroglobln_a2"/>
</dbReference>
<dbReference type="RefSeq" id="WP_386808730.1">
    <property type="nucleotide sequence ID" value="NZ_JBHTMV010000003.1"/>
</dbReference>
<dbReference type="SUPFAM" id="SSF48239">
    <property type="entry name" value="Terpenoid cyclases/Protein prenyltransferases"/>
    <property type="match status" value="1"/>
</dbReference>
<keyword evidence="3" id="KW-0732">Signal</keyword>
<evidence type="ECO:0000256" key="3">
    <source>
        <dbReference type="SAM" id="SignalP"/>
    </source>
</evidence>
<evidence type="ECO:0000256" key="1">
    <source>
        <dbReference type="ARBA" id="ARBA00010556"/>
    </source>
</evidence>
<dbReference type="SMART" id="SM01419">
    <property type="entry name" value="Thiol-ester_cl"/>
    <property type="match status" value="1"/>
</dbReference>
<comment type="similarity">
    <text evidence="1">Belongs to the protease inhibitor I39 (alpha-2-macroglobulin) family. Bacterial alpha-2-macroglobulin subfamily.</text>
</comment>
<comment type="caution">
    <text evidence="6">The sequence shown here is derived from an EMBL/GenBank/DDBJ whole genome shotgun (WGS) entry which is preliminary data.</text>
</comment>
<dbReference type="SUPFAM" id="SSF56935">
    <property type="entry name" value="Porins"/>
    <property type="match status" value="1"/>
</dbReference>
<keyword evidence="2" id="KW-1134">Transmembrane beta strand</keyword>
<dbReference type="InterPro" id="IPR002890">
    <property type="entry name" value="MG2"/>
</dbReference>
<dbReference type="Pfam" id="PF13715">
    <property type="entry name" value="CarbopepD_reg_2"/>
    <property type="match status" value="1"/>
</dbReference>
<dbReference type="InterPro" id="IPR008930">
    <property type="entry name" value="Terpenoid_cyclase/PrenylTrfase"/>
</dbReference>
<dbReference type="Pfam" id="PF17973">
    <property type="entry name" value="bMG10"/>
    <property type="match status" value="1"/>
</dbReference>
<dbReference type="EMBL" id="JBHTMV010000003">
    <property type="protein sequence ID" value="MFD1293531.1"/>
    <property type="molecule type" value="Genomic_DNA"/>
</dbReference>
<dbReference type="Gene3D" id="1.50.10.20">
    <property type="match status" value="1"/>
</dbReference>
<feature type="domain" description="Alpha-2-macroglobulin bait region" evidence="4">
    <location>
        <begin position="974"/>
        <end position="1114"/>
    </location>
</feature>
<dbReference type="InterPro" id="IPR047565">
    <property type="entry name" value="Alpha-macroglob_thiol-ester_cl"/>
</dbReference>
<name>A0ABW3WMH0_9FLAO</name>
<dbReference type="InterPro" id="IPR039426">
    <property type="entry name" value="TonB-dep_rcpt-like"/>
</dbReference>
<dbReference type="Proteomes" id="UP001597241">
    <property type="component" value="Unassembled WGS sequence"/>
</dbReference>
<dbReference type="InterPro" id="IPR008969">
    <property type="entry name" value="CarboxyPept-like_regulatory"/>
</dbReference>
<dbReference type="PANTHER" id="PTHR40094">
    <property type="entry name" value="ALPHA-2-MACROGLOBULIN HOMOLOG"/>
    <property type="match status" value="1"/>
</dbReference>
<dbReference type="Gene3D" id="2.60.40.1930">
    <property type="match status" value="1"/>
</dbReference>
<dbReference type="Pfam" id="PF01835">
    <property type="entry name" value="MG2"/>
    <property type="match status" value="1"/>
</dbReference>
<evidence type="ECO:0000313" key="6">
    <source>
        <dbReference type="EMBL" id="MFD1293531.1"/>
    </source>
</evidence>
<proteinExistence type="inferred from homology"/>
<evidence type="ECO:0000256" key="2">
    <source>
        <dbReference type="PROSITE-ProRule" id="PRU01360"/>
    </source>
</evidence>
<keyword evidence="2" id="KW-0998">Cell outer membrane</keyword>
<feature type="chain" id="PRO_5046636535" evidence="3">
    <location>
        <begin position="21"/>
        <end position="2209"/>
    </location>
</feature>
<keyword evidence="7" id="KW-1185">Reference proteome</keyword>
<evidence type="ECO:0000259" key="5">
    <source>
        <dbReference type="SMART" id="SM01360"/>
    </source>
</evidence>
<dbReference type="InterPro" id="IPR037066">
    <property type="entry name" value="Plug_dom_sf"/>
</dbReference>
<dbReference type="NCBIfam" id="TIGR04057">
    <property type="entry name" value="SusC_RagA_signa"/>
    <property type="match status" value="1"/>
</dbReference>
<dbReference type="Gene3D" id="2.170.130.10">
    <property type="entry name" value="TonB-dependent receptor, plug domain"/>
    <property type="match status" value="1"/>
</dbReference>
<dbReference type="InterPro" id="IPR041246">
    <property type="entry name" value="Bact_MG10"/>
</dbReference>
<dbReference type="Pfam" id="PF00207">
    <property type="entry name" value="A2M"/>
    <property type="match status" value="1"/>
</dbReference>
<comment type="similarity">
    <text evidence="2">Belongs to the TonB-dependent receptor family.</text>
</comment>
<comment type="subcellular location">
    <subcellularLocation>
        <location evidence="2">Cell outer membrane</location>
        <topology evidence="2">Multi-pass membrane protein</topology>
    </subcellularLocation>
</comment>
<dbReference type="Gene3D" id="2.60.40.1120">
    <property type="entry name" value="Carboxypeptidase-like, regulatory domain"/>
    <property type="match status" value="1"/>
</dbReference>
<feature type="signal peptide" evidence="3">
    <location>
        <begin position="1"/>
        <end position="20"/>
    </location>
</feature>
<dbReference type="PANTHER" id="PTHR40094:SF1">
    <property type="entry name" value="UBIQUITIN DOMAIN-CONTAINING PROTEIN"/>
    <property type="match status" value="1"/>
</dbReference>
<evidence type="ECO:0000313" key="7">
    <source>
        <dbReference type="Proteomes" id="UP001597241"/>
    </source>
</evidence>
<keyword evidence="2" id="KW-0472">Membrane</keyword>
<keyword evidence="2" id="KW-0813">Transport</keyword>
<evidence type="ECO:0000259" key="4">
    <source>
        <dbReference type="SMART" id="SM01359"/>
    </source>
</evidence>